<evidence type="ECO:0000256" key="8">
    <source>
        <dbReference type="RuleBase" id="RU003375"/>
    </source>
</evidence>
<keyword evidence="12" id="KW-1185">Reference proteome</keyword>
<dbReference type="Pfam" id="PF00510">
    <property type="entry name" value="COX3"/>
    <property type="match status" value="2"/>
</dbReference>
<feature type="transmembrane region" description="Helical" evidence="9">
    <location>
        <begin position="354"/>
        <end position="382"/>
    </location>
</feature>
<dbReference type="GO" id="GO:0016020">
    <property type="term" value="C:membrane"/>
    <property type="evidence" value="ECO:0007669"/>
    <property type="project" value="UniProtKB-SubCell"/>
</dbReference>
<geneLocation type="mitochondrion" evidence="11"/>
<dbReference type="GO" id="GO:0006123">
    <property type="term" value="P:mitochondrial electron transport, cytochrome c to oxygen"/>
    <property type="evidence" value="ECO:0007669"/>
    <property type="project" value="TreeGrafter"/>
</dbReference>
<dbReference type="SUPFAM" id="SSF81452">
    <property type="entry name" value="Cytochrome c oxidase subunit III-like"/>
    <property type="match status" value="2"/>
</dbReference>
<evidence type="ECO:0000256" key="2">
    <source>
        <dbReference type="ARBA" id="ARBA00010581"/>
    </source>
</evidence>
<feature type="transmembrane region" description="Helical" evidence="9">
    <location>
        <begin position="177"/>
        <end position="198"/>
    </location>
</feature>
<evidence type="ECO:0000256" key="6">
    <source>
        <dbReference type="ARBA" id="ARBA00022989"/>
    </source>
</evidence>
<feature type="transmembrane region" description="Helical" evidence="9">
    <location>
        <begin position="65"/>
        <end position="84"/>
    </location>
</feature>
<dbReference type="AlphaFoldDB" id="A0AAN7TSI1"/>
<evidence type="ECO:0000256" key="7">
    <source>
        <dbReference type="ARBA" id="ARBA00023136"/>
    </source>
</evidence>
<evidence type="ECO:0000313" key="11">
    <source>
        <dbReference type="EMBL" id="KAK5574378.1"/>
    </source>
</evidence>
<dbReference type="InterPro" id="IPR035973">
    <property type="entry name" value="Cyt_c_oxidase_su3-like_sf"/>
</dbReference>
<dbReference type="Gene3D" id="1.20.120.80">
    <property type="entry name" value="Cytochrome c oxidase, subunit III, four-helix bundle"/>
    <property type="match status" value="2"/>
</dbReference>
<dbReference type="GO" id="GO:0004129">
    <property type="term" value="F:cytochrome-c oxidase activity"/>
    <property type="evidence" value="ECO:0007669"/>
    <property type="project" value="InterPro"/>
</dbReference>
<feature type="transmembrane region" description="Helical" evidence="9">
    <location>
        <begin position="403"/>
        <end position="428"/>
    </location>
</feature>
<protein>
    <recommendedName>
        <fullName evidence="3 8">Cytochrome c oxidase subunit 3</fullName>
    </recommendedName>
</protein>
<dbReference type="Proteomes" id="UP001344447">
    <property type="component" value="Unassembled WGS sequence"/>
</dbReference>
<feature type="transmembrane region" description="Helical" evidence="9">
    <location>
        <begin position="132"/>
        <end position="157"/>
    </location>
</feature>
<dbReference type="PANTHER" id="PTHR11403:SF7">
    <property type="entry name" value="CYTOCHROME C OXIDASE SUBUNIT 3"/>
    <property type="match status" value="1"/>
</dbReference>
<evidence type="ECO:0000313" key="12">
    <source>
        <dbReference type="Proteomes" id="UP001344447"/>
    </source>
</evidence>
<keyword evidence="7 9" id="KW-0472">Membrane</keyword>
<dbReference type="CDD" id="cd01665">
    <property type="entry name" value="Cyt_c_Oxidase_III"/>
    <property type="match status" value="1"/>
</dbReference>
<comment type="similarity">
    <text evidence="2 8">Belongs to the cytochrome c oxidase subunit 3 family.</text>
</comment>
<proteinExistence type="inferred from homology"/>
<evidence type="ECO:0000259" key="10">
    <source>
        <dbReference type="PROSITE" id="PS50253"/>
    </source>
</evidence>
<evidence type="ECO:0000256" key="4">
    <source>
        <dbReference type="ARBA" id="ARBA00022692"/>
    </source>
</evidence>
<evidence type="ECO:0000256" key="5">
    <source>
        <dbReference type="ARBA" id="ARBA00022967"/>
    </source>
</evidence>
<keyword evidence="4 8" id="KW-0812">Transmembrane</keyword>
<keyword evidence="6 9" id="KW-1133">Transmembrane helix</keyword>
<dbReference type="GO" id="GO:0005739">
    <property type="term" value="C:mitochondrion"/>
    <property type="evidence" value="ECO:0007669"/>
    <property type="project" value="TreeGrafter"/>
</dbReference>
<keyword evidence="5" id="KW-1278">Translocase</keyword>
<evidence type="ECO:0000256" key="3">
    <source>
        <dbReference type="ARBA" id="ARBA00015944"/>
    </source>
</evidence>
<reference evidence="11 12" key="1">
    <citation type="submission" date="2023-11" db="EMBL/GenBank/DDBJ databases">
        <title>Dfirmibasis_genome.</title>
        <authorList>
            <person name="Edelbroek B."/>
            <person name="Kjellin J."/>
            <person name="Jerlstrom-Hultqvist J."/>
            <person name="Soderbom F."/>
        </authorList>
    </citation>
    <scope>NUCLEOTIDE SEQUENCE [LARGE SCALE GENOMIC DNA]</scope>
    <source>
        <strain evidence="11 12">TNS-C-14</strain>
    </source>
</reference>
<organism evidence="11 12">
    <name type="scientific">Dictyostelium firmibasis</name>
    <dbReference type="NCBI Taxonomy" id="79012"/>
    <lineage>
        <taxon>Eukaryota</taxon>
        <taxon>Amoebozoa</taxon>
        <taxon>Evosea</taxon>
        <taxon>Eumycetozoa</taxon>
        <taxon>Dictyostelia</taxon>
        <taxon>Dictyosteliales</taxon>
        <taxon>Dictyosteliaceae</taxon>
        <taxon>Dictyostelium</taxon>
    </lineage>
</organism>
<keyword evidence="8 11" id="KW-0496">Mitochondrion</keyword>
<dbReference type="InterPro" id="IPR024791">
    <property type="entry name" value="Cyt_c/ubiquinol_Oxase_su3"/>
</dbReference>
<gene>
    <name evidence="11" type="ORF">RB653_003315</name>
</gene>
<accession>A0AAN7TSI1</accession>
<sequence length="433" mass="49858">MRVFLGNIFGMDLISRGVESTGKKVGAEAGEWRKNEWGYPTATQEVIFLANVYQPKHVKRHPYHIVRGTVAPLLTTLPLAYFVLNYFEVISSKIGFLIALSSFIGGLIIWAISIVFDSLYDQQHTYEVKRGLVMGMMMFIISEVMFFFSFFWSYFYISLAPTIAIGCVWPPFGLTVYSYMGLPLLNTVLLLLSGAILTDGYTILTEQKAVHENNEKVIGVEEAFTNLMNLYEKKKSINTLTFVDERREKFNAKKETNFEQKEIAISAGVKELRDLDWDLYFFENPQNIEPNYKTPTDLSVIEYALITIFLKKRNKVIKTRLYFTLLCAVIFLCCQGYEYYFAPFSMNDGIYGSLFFLLTGFHGFHVLVGSILIGIITIRFIVGNFDLLNVGTQFQIFKNKSTGFACTLFYWHFVDIVWIFLYIVIYWWGSSNS</sequence>
<comment type="caution">
    <text evidence="11">The sequence shown here is derived from an EMBL/GenBank/DDBJ whole genome shotgun (WGS) entry which is preliminary data.</text>
</comment>
<dbReference type="PROSITE" id="PS50253">
    <property type="entry name" value="COX3"/>
    <property type="match status" value="1"/>
</dbReference>
<dbReference type="PANTHER" id="PTHR11403">
    <property type="entry name" value="CYTOCHROME C OXIDASE SUBUNIT III"/>
    <property type="match status" value="1"/>
</dbReference>
<dbReference type="InterPro" id="IPR000298">
    <property type="entry name" value="Cyt_c_oxidase-like_su3"/>
</dbReference>
<feature type="transmembrane region" description="Helical" evidence="9">
    <location>
        <begin position="96"/>
        <end position="120"/>
    </location>
</feature>
<dbReference type="InterPro" id="IPR013833">
    <property type="entry name" value="Cyt_c_oxidase_su3_a-hlx"/>
</dbReference>
<comment type="function">
    <text evidence="8">Component of the cytochrome c oxidase, the last enzyme in the mitochondrial electron transport chain which drives oxidative phosphorylation. The respiratory chain contains 3 multisubunit complexes succinate dehydrogenase (complex II, CII), ubiquinol-cytochrome c oxidoreductase (cytochrome b-c1 complex, complex III, CIII) and cytochrome c oxidase (complex IV, CIV), that cooperate to transfer electrons derived from NADH and succinate to molecular oxygen, creating an electrochemical gradient over the inner membrane that drives transmembrane transport and the ATP synthase. Cytochrome c oxidase is the component of the respiratory chain that catalyzes the reduction of oxygen to water. Electrons originating from reduced cytochrome c in the intermembrane space (IMS) are transferred via the dinuclear copper A center (CU(A)) of subunit 2 and heme A of subunit 1 to the active site in subunit 1, a binuclear center (BNC) formed by heme A3 and copper B (CU(B)). The BNC reduces molecular oxygen to 2 water molecules using 4 electrons from cytochrome c in the IMS and 4 protons from the mitochondrial matrix.</text>
</comment>
<dbReference type="EMBL" id="JAVFKY010000009">
    <property type="protein sequence ID" value="KAK5574378.1"/>
    <property type="molecule type" value="Genomic_DNA"/>
</dbReference>
<evidence type="ECO:0000256" key="1">
    <source>
        <dbReference type="ARBA" id="ARBA00004141"/>
    </source>
</evidence>
<feature type="domain" description="Heme-copper oxidase subunit III family profile" evidence="10">
    <location>
        <begin position="59"/>
        <end position="430"/>
    </location>
</feature>
<feature type="transmembrane region" description="Helical" evidence="9">
    <location>
        <begin position="321"/>
        <end position="342"/>
    </location>
</feature>
<name>A0AAN7TSI1_9MYCE</name>
<comment type="subcellular location">
    <subcellularLocation>
        <location evidence="1">Membrane</location>
        <topology evidence="1">Multi-pass membrane protein</topology>
    </subcellularLocation>
</comment>
<dbReference type="InterPro" id="IPR033945">
    <property type="entry name" value="Cyt_c_oxase_su3_dom"/>
</dbReference>
<evidence type="ECO:0000256" key="9">
    <source>
        <dbReference type="SAM" id="Phobius"/>
    </source>
</evidence>